<evidence type="ECO:0000313" key="2">
    <source>
        <dbReference type="Proteomes" id="UP000049855"/>
    </source>
</evidence>
<accession>A0A0U1L2A9</accession>
<dbReference type="Proteomes" id="UP000049855">
    <property type="component" value="Unassembled WGS sequence"/>
</dbReference>
<dbReference type="AlphaFoldDB" id="A0A0U1L2A9"/>
<reference evidence="2" key="1">
    <citation type="submission" date="2015-03" db="EMBL/GenBank/DDBJ databases">
        <authorList>
            <person name="Nijsse Bart"/>
        </authorList>
    </citation>
    <scope>NUCLEOTIDE SEQUENCE [LARGE SCALE GENOMIC DNA]</scope>
</reference>
<evidence type="ECO:0000313" key="1">
    <source>
        <dbReference type="EMBL" id="CQR73479.1"/>
    </source>
</evidence>
<protein>
    <submittedName>
        <fullName evidence="1">Uncharacterized protein</fullName>
    </submittedName>
</protein>
<organism evidence="1 2">
    <name type="scientific">Sporomusa ovata</name>
    <dbReference type="NCBI Taxonomy" id="2378"/>
    <lineage>
        <taxon>Bacteria</taxon>
        <taxon>Bacillati</taxon>
        <taxon>Bacillota</taxon>
        <taxon>Negativicutes</taxon>
        <taxon>Selenomonadales</taxon>
        <taxon>Sporomusaceae</taxon>
        <taxon>Sporomusa</taxon>
    </lineage>
</organism>
<gene>
    <name evidence="1" type="ORF">SpAn4DRAFT_5140</name>
</gene>
<keyword evidence="2" id="KW-1185">Reference proteome</keyword>
<sequence length="72" mass="8202">MMAGATLWECLRQYATIYSFRFCGNNQIAVLILRFVQIPAGGILFAKDAIWFMVFFEDNGKSEQREGGITMN</sequence>
<dbReference type="EMBL" id="CTRP01000013">
    <property type="protein sequence ID" value="CQR73479.1"/>
    <property type="molecule type" value="Genomic_DNA"/>
</dbReference>
<name>A0A0U1L2A9_9FIRM</name>
<proteinExistence type="predicted"/>